<evidence type="ECO:0000313" key="2">
    <source>
        <dbReference type="EMBL" id="GJS65630.1"/>
    </source>
</evidence>
<comment type="caution">
    <text evidence="2">The sequence shown here is derived from an EMBL/GenBank/DDBJ whole genome shotgun (WGS) entry which is preliminary data.</text>
</comment>
<accession>A0ABQ4XKQ1</accession>
<dbReference type="EMBL" id="BQNB010009592">
    <property type="protein sequence ID" value="GJS65630.1"/>
    <property type="molecule type" value="Genomic_DNA"/>
</dbReference>
<evidence type="ECO:0008006" key="4">
    <source>
        <dbReference type="Google" id="ProtNLM"/>
    </source>
</evidence>
<name>A0ABQ4XKQ1_9ASTR</name>
<evidence type="ECO:0000256" key="1">
    <source>
        <dbReference type="SAM" id="MobiDB-lite"/>
    </source>
</evidence>
<evidence type="ECO:0000313" key="3">
    <source>
        <dbReference type="Proteomes" id="UP001151760"/>
    </source>
</evidence>
<protein>
    <recommendedName>
        <fullName evidence="4">BED-type domain-containing protein</fullName>
    </recommendedName>
</protein>
<reference evidence="2" key="2">
    <citation type="submission" date="2022-01" db="EMBL/GenBank/DDBJ databases">
        <authorList>
            <person name="Yamashiro T."/>
            <person name="Shiraishi A."/>
            <person name="Satake H."/>
            <person name="Nakayama K."/>
        </authorList>
    </citation>
    <scope>NUCLEOTIDE SEQUENCE</scope>
</reference>
<organism evidence="2 3">
    <name type="scientific">Tanacetum coccineum</name>
    <dbReference type="NCBI Taxonomy" id="301880"/>
    <lineage>
        <taxon>Eukaryota</taxon>
        <taxon>Viridiplantae</taxon>
        <taxon>Streptophyta</taxon>
        <taxon>Embryophyta</taxon>
        <taxon>Tracheophyta</taxon>
        <taxon>Spermatophyta</taxon>
        <taxon>Magnoliopsida</taxon>
        <taxon>eudicotyledons</taxon>
        <taxon>Gunneridae</taxon>
        <taxon>Pentapetalae</taxon>
        <taxon>asterids</taxon>
        <taxon>campanulids</taxon>
        <taxon>Asterales</taxon>
        <taxon>Asteraceae</taxon>
        <taxon>Asteroideae</taxon>
        <taxon>Anthemideae</taxon>
        <taxon>Anthemidinae</taxon>
        <taxon>Tanacetum</taxon>
    </lineage>
</organism>
<keyword evidence="3" id="KW-1185">Reference proteome</keyword>
<proteinExistence type="predicted"/>
<sequence>MRMASHSSESFGSSNPPNFINLDYDSRTNQNVDGKHTFRKRKRAKTSTVWKDMIEVTVGGVRKAQCIHCKDYLWLSATSTITLKRHLETCGAKKGAMGW</sequence>
<dbReference type="Proteomes" id="UP001151760">
    <property type="component" value="Unassembled WGS sequence"/>
</dbReference>
<dbReference type="SMART" id="SM00614">
    <property type="entry name" value="ZnF_BED"/>
    <property type="match status" value="1"/>
</dbReference>
<feature type="compositionally biased region" description="Polar residues" evidence="1">
    <location>
        <begin position="1"/>
        <end position="18"/>
    </location>
</feature>
<reference evidence="2" key="1">
    <citation type="journal article" date="2022" name="Int. J. Mol. Sci.">
        <title>Draft Genome of Tanacetum Coccineum: Genomic Comparison of Closely Related Tanacetum-Family Plants.</title>
        <authorList>
            <person name="Yamashiro T."/>
            <person name="Shiraishi A."/>
            <person name="Nakayama K."/>
            <person name="Satake H."/>
        </authorList>
    </citation>
    <scope>NUCLEOTIDE SEQUENCE</scope>
</reference>
<gene>
    <name evidence="2" type="ORF">Tco_0680194</name>
</gene>
<feature type="region of interest" description="Disordered" evidence="1">
    <location>
        <begin position="1"/>
        <end position="40"/>
    </location>
</feature>